<dbReference type="AlphaFoldDB" id="A0A9D3N5R8"/>
<dbReference type="EMBL" id="JAHKSW010000025">
    <property type="protein sequence ID" value="KAG7316449.1"/>
    <property type="molecule type" value="Genomic_DNA"/>
</dbReference>
<evidence type="ECO:0000313" key="2">
    <source>
        <dbReference type="EMBL" id="KAG7316449.1"/>
    </source>
</evidence>
<organism evidence="2 3">
    <name type="scientific">Hemibagrus wyckioides</name>
    <dbReference type="NCBI Taxonomy" id="337641"/>
    <lineage>
        <taxon>Eukaryota</taxon>
        <taxon>Metazoa</taxon>
        <taxon>Chordata</taxon>
        <taxon>Craniata</taxon>
        <taxon>Vertebrata</taxon>
        <taxon>Euteleostomi</taxon>
        <taxon>Actinopterygii</taxon>
        <taxon>Neopterygii</taxon>
        <taxon>Teleostei</taxon>
        <taxon>Ostariophysi</taxon>
        <taxon>Siluriformes</taxon>
        <taxon>Bagridae</taxon>
        <taxon>Hemibagrus</taxon>
    </lineage>
</organism>
<protein>
    <submittedName>
        <fullName evidence="2">Uncharacterized protein</fullName>
    </submittedName>
</protein>
<gene>
    <name evidence="2" type="ORF">KOW79_019990</name>
</gene>
<reference evidence="2 3" key="1">
    <citation type="submission" date="2021-06" db="EMBL/GenBank/DDBJ databases">
        <title>Chromosome-level genome assembly of the red-tail catfish (Hemibagrus wyckioides).</title>
        <authorList>
            <person name="Shao F."/>
        </authorList>
    </citation>
    <scope>NUCLEOTIDE SEQUENCE [LARGE SCALE GENOMIC DNA]</scope>
    <source>
        <strain evidence="2">EC202008001</strain>
        <tissue evidence="2">Blood</tissue>
    </source>
</reference>
<accession>A0A9D3N5R8</accession>
<keyword evidence="3" id="KW-1185">Reference proteome</keyword>
<feature type="compositionally biased region" description="Pro residues" evidence="1">
    <location>
        <begin position="120"/>
        <end position="130"/>
    </location>
</feature>
<dbReference type="Proteomes" id="UP000824219">
    <property type="component" value="Linkage Group LG25"/>
</dbReference>
<evidence type="ECO:0000256" key="1">
    <source>
        <dbReference type="SAM" id="MobiDB-lite"/>
    </source>
</evidence>
<proteinExistence type="predicted"/>
<name>A0A9D3N5R8_9TELE</name>
<sequence>MRAHYRQRALERSGGWKARAARPRSSTSSSSSSFFYSSSELLLVLMLFGHVCAAADARAALPFVFTRPRAGVSSDTCAKGILTQRCSISPFRRHRSEPKCASELRRRKAGKRLAKQTSFPSPPSSPHLVL</sequence>
<comment type="caution">
    <text evidence="2">The sequence shown here is derived from an EMBL/GenBank/DDBJ whole genome shotgun (WGS) entry which is preliminary data.</text>
</comment>
<feature type="compositionally biased region" description="Basic residues" evidence="1">
    <location>
        <begin position="105"/>
        <end position="114"/>
    </location>
</feature>
<feature type="region of interest" description="Disordered" evidence="1">
    <location>
        <begin position="93"/>
        <end position="130"/>
    </location>
</feature>
<evidence type="ECO:0000313" key="3">
    <source>
        <dbReference type="Proteomes" id="UP000824219"/>
    </source>
</evidence>